<organism evidence="2">
    <name type="scientific">Iconisemion striatum</name>
    <dbReference type="NCBI Taxonomy" id="60296"/>
    <lineage>
        <taxon>Eukaryota</taxon>
        <taxon>Metazoa</taxon>
        <taxon>Chordata</taxon>
        <taxon>Craniata</taxon>
        <taxon>Vertebrata</taxon>
        <taxon>Euteleostomi</taxon>
        <taxon>Actinopterygii</taxon>
        <taxon>Neopterygii</taxon>
        <taxon>Teleostei</taxon>
        <taxon>Neoteleostei</taxon>
        <taxon>Acanthomorphata</taxon>
        <taxon>Ovalentaria</taxon>
        <taxon>Atherinomorphae</taxon>
        <taxon>Cyprinodontiformes</taxon>
        <taxon>Nothobranchiidae</taxon>
        <taxon>Iconisemion</taxon>
    </lineage>
</organism>
<dbReference type="AlphaFoldDB" id="A0A1A7XQ36"/>
<name>A0A1A7XQ36_9TELE</name>
<proteinExistence type="predicted"/>
<dbReference type="PANTHER" id="PTHR13932">
    <property type="entry name" value="COPROPORPHYRINIGEN III OXIDASE"/>
    <property type="match status" value="1"/>
</dbReference>
<gene>
    <name evidence="2" type="primary">RSAD1</name>
</gene>
<dbReference type="EMBL" id="HADW01018791">
    <property type="protein sequence ID" value="SBP20191.1"/>
    <property type="molecule type" value="Transcribed_RNA"/>
</dbReference>
<feature type="domain" description="HemN C-terminal" evidence="1">
    <location>
        <begin position="55"/>
        <end position="122"/>
    </location>
</feature>
<dbReference type="InterPro" id="IPR058240">
    <property type="entry name" value="rSAM_sf"/>
</dbReference>
<sequence>MNKSWASFIKRAHGRFVPVGEGGVSREARTQTLEPDLWIHEVQERGHGTRRRIQLSHLQLLEEVLVMGMRMTKGINHKHWELFSPELGLNEIFGVSVGVRELQQSGHLIMDDRGLRCSWDGLAILDSILPVLLVELERQIS</sequence>
<dbReference type="InterPro" id="IPR010723">
    <property type="entry name" value="HemN_C"/>
</dbReference>
<dbReference type="GO" id="GO:0005739">
    <property type="term" value="C:mitochondrion"/>
    <property type="evidence" value="ECO:0007669"/>
    <property type="project" value="TreeGrafter"/>
</dbReference>
<reference evidence="2" key="2">
    <citation type="submission" date="2016-06" db="EMBL/GenBank/DDBJ databases">
        <title>The genome of a short-lived fish provides insights into sex chromosome evolution and the genetic control of aging.</title>
        <authorList>
            <person name="Reichwald K."/>
            <person name="Felder M."/>
            <person name="Petzold A."/>
            <person name="Koch P."/>
            <person name="Groth M."/>
            <person name="Platzer M."/>
        </authorList>
    </citation>
    <scope>NUCLEOTIDE SEQUENCE</scope>
    <source>
        <tissue evidence="2">Brain</tissue>
    </source>
</reference>
<accession>A0A1A7XQ36</accession>
<evidence type="ECO:0000259" key="1">
    <source>
        <dbReference type="Pfam" id="PF06969"/>
    </source>
</evidence>
<reference evidence="2" key="1">
    <citation type="submission" date="2016-05" db="EMBL/GenBank/DDBJ databases">
        <authorList>
            <person name="Lavstsen T."/>
            <person name="Jespersen J.S."/>
        </authorList>
    </citation>
    <scope>NUCLEOTIDE SEQUENCE</scope>
    <source>
        <tissue evidence="2">Brain</tissue>
    </source>
</reference>
<dbReference type="GO" id="GO:0006779">
    <property type="term" value="P:porphyrin-containing compound biosynthetic process"/>
    <property type="evidence" value="ECO:0007669"/>
    <property type="project" value="TreeGrafter"/>
</dbReference>
<dbReference type="SUPFAM" id="SSF102114">
    <property type="entry name" value="Radical SAM enzymes"/>
    <property type="match status" value="1"/>
</dbReference>
<evidence type="ECO:0000313" key="2">
    <source>
        <dbReference type="EMBL" id="SBP20191.1"/>
    </source>
</evidence>
<dbReference type="GO" id="GO:0051539">
    <property type="term" value="F:4 iron, 4 sulfur cluster binding"/>
    <property type="evidence" value="ECO:0007669"/>
    <property type="project" value="TreeGrafter"/>
</dbReference>
<dbReference type="PANTHER" id="PTHR13932:SF5">
    <property type="entry name" value="RADICAL S-ADENOSYL METHIONINE DOMAIN-CONTAINING PROTEIN 1, MITOCHONDRIAL"/>
    <property type="match status" value="1"/>
</dbReference>
<protein>
    <submittedName>
        <fullName evidence="2">Radical S-adenosyl methionine domain containing 1</fullName>
    </submittedName>
</protein>
<dbReference type="Pfam" id="PF06969">
    <property type="entry name" value="HemN_C"/>
    <property type="match status" value="1"/>
</dbReference>
<dbReference type="InterPro" id="IPR034505">
    <property type="entry name" value="Coproporphyrinogen-III_oxidase"/>
</dbReference>